<keyword evidence="1" id="KW-0812">Transmembrane</keyword>
<evidence type="ECO:0000256" key="1">
    <source>
        <dbReference type="SAM" id="Phobius"/>
    </source>
</evidence>
<proteinExistence type="predicted"/>
<dbReference type="AlphaFoldDB" id="G2PK47"/>
<feature type="transmembrane region" description="Helical" evidence="1">
    <location>
        <begin position="94"/>
        <end position="117"/>
    </location>
</feature>
<dbReference type="EMBL" id="CP002999">
    <property type="protein sequence ID" value="AEM72032.1"/>
    <property type="molecule type" value="Genomic_DNA"/>
</dbReference>
<dbReference type="RefSeq" id="WP_014034311.1">
    <property type="nucleotide sequence ID" value="NC_015945.1"/>
</dbReference>
<organism evidence="2 3">
    <name type="scientific">Allomuricauda ruestringensis (strain DSM 13258 / CIP 107369 / LMG 19739 / B1)</name>
    <name type="common">Muricauda ruestringensis</name>
    <dbReference type="NCBI Taxonomy" id="886377"/>
    <lineage>
        <taxon>Bacteria</taxon>
        <taxon>Pseudomonadati</taxon>
        <taxon>Bacteroidota</taxon>
        <taxon>Flavobacteriia</taxon>
        <taxon>Flavobacteriales</taxon>
        <taxon>Flavobacteriaceae</taxon>
        <taxon>Flagellimonas</taxon>
    </lineage>
</organism>
<gene>
    <name evidence="2" type="ordered locus">Murru_3010</name>
</gene>
<dbReference type="Proteomes" id="UP000008908">
    <property type="component" value="Chromosome"/>
</dbReference>
<accession>G2PK47</accession>
<dbReference type="KEGG" id="mrs:Murru_3010"/>
<dbReference type="STRING" id="886377.Murru_3010"/>
<evidence type="ECO:0000313" key="2">
    <source>
        <dbReference type="EMBL" id="AEM72032.1"/>
    </source>
</evidence>
<keyword evidence="1" id="KW-0472">Membrane</keyword>
<feature type="transmembrane region" description="Helical" evidence="1">
    <location>
        <begin position="20"/>
        <end position="48"/>
    </location>
</feature>
<keyword evidence="3" id="KW-1185">Reference proteome</keyword>
<sequence length="118" mass="13277">MTEKSKTEIKLNHLSGKQILIWTSILTPTLLVVSIFFMGGGHGTYFFGKLFYPVPMIIAGMNDRITDLAAWIAVLQIPIYGLLLYSVRHKKRKIVGLGIFLIHILLFFFAMTVASGFD</sequence>
<protein>
    <submittedName>
        <fullName evidence="2">Uncharacterized protein</fullName>
    </submittedName>
</protein>
<reference evidence="3" key="1">
    <citation type="submission" date="2011-08" db="EMBL/GenBank/DDBJ databases">
        <title>The complete genome of Muricauda ruestringensis DSM 13258.</title>
        <authorList>
            <person name="Lucas S."/>
            <person name="Han J."/>
            <person name="Lapidus A."/>
            <person name="Bruce D."/>
            <person name="Goodwin L."/>
            <person name="Pitluck S."/>
            <person name="Peters L."/>
            <person name="Kyrpides N."/>
            <person name="Mavromatis K."/>
            <person name="Ivanova N."/>
            <person name="Ovchinnikova G."/>
            <person name="Teshima H."/>
            <person name="Detter J.C."/>
            <person name="Tapia R."/>
            <person name="Han C."/>
            <person name="Land M."/>
            <person name="Hauser L."/>
            <person name="Markowitz V."/>
            <person name="Cheng J.-F."/>
            <person name="Hugenholtz P."/>
            <person name="Woyke T."/>
            <person name="Wu D."/>
            <person name="Spring S."/>
            <person name="Schroeder M."/>
            <person name="Brambilla E."/>
            <person name="Klenk H.-P."/>
            <person name="Eisen J.A."/>
        </authorList>
    </citation>
    <scope>NUCLEOTIDE SEQUENCE [LARGE SCALE GENOMIC DNA]</scope>
    <source>
        <strain evidence="3">DSM 13258 / LMG 19739 / B1</strain>
    </source>
</reference>
<evidence type="ECO:0000313" key="3">
    <source>
        <dbReference type="Proteomes" id="UP000008908"/>
    </source>
</evidence>
<dbReference type="eggNOG" id="ENOG5033I73">
    <property type="taxonomic scope" value="Bacteria"/>
</dbReference>
<dbReference type="OrthoDB" id="1364223at2"/>
<reference evidence="2 3" key="2">
    <citation type="journal article" date="2012" name="Stand. Genomic Sci.">
        <title>Complete genome sequence of the facultatively anaerobic, appendaged bacterium Muricauda ruestringensis type strain (B1(T)).</title>
        <authorList>
            <person name="Huntemann M."/>
            <person name="Teshima H."/>
            <person name="Lapidus A."/>
            <person name="Nolan M."/>
            <person name="Lucas S."/>
            <person name="Hammon N."/>
            <person name="Deshpande S."/>
            <person name="Cheng J.F."/>
            <person name="Tapia R."/>
            <person name="Goodwin L.A."/>
            <person name="Pitluck S."/>
            <person name="Liolios K."/>
            <person name="Pagani I."/>
            <person name="Ivanova N."/>
            <person name="Mavromatis K."/>
            <person name="Mikhailova N."/>
            <person name="Pati A."/>
            <person name="Chen A."/>
            <person name="Palaniappan K."/>
            <person name="Land M."/>
            <person name="Hauser L."/>
            <person name="Pan C."/>
            <person name="Brambilla E.M."/>
            <person name="Rohde M."/>
            <person name="Spring S."/>
            <person name="Goker M."/>
            <person name="Detter J.C."/>
            <person name="Bristow J."/>
            <person name="Eisen J.A."/>
            <person name="Markowitz V."/>
            <person name="Hugenholtz P."/>
            <person name="Kyrpides N.C."/>
            <person name="Klenk H.P."/>
            <person name="Woyke T."/>
        </authorList>
    </citation>
    <scope>NUCLEOTIDE SEQUENCE [LARGE SCALE GENOMIC DNA]</scope>
    <source>
        <strain evidence="3">DSM 13258 / LMG 19739 / B1</strain>
    </source>
</reference>
<keyword evidence="1" id="KW-1133">Transmembrane helix</keyword>
<feature type="transmembrane region" description="Helical" evidence="1">
    <location>
        <begin position="68"/>
        <end position="87"/>
    </location>
</feature>
<name>G2PK47_ALLRU</name>
<dbReference type="HOGENOM" id="CLU_2070481_0_0_10"/>